<evidence type="ECO:0000256" key="2">
    <source>
        <dbReference type="ARBA" id="ARBA00006275"/>
    </source>
</evidence>
<keyword evidence="4" id="KW-0472">Membrane</keyword>
<proteinExistence type="inferred from homology"/>
<protein>
    <submittedName>
        <fullName evidence="9">RagB/SusD family nutrient uptake outer membrane protein</fullName>
    </submittedName>
</protein>
<feature type="domain" description="SusD-like N-terminal" evidence="8">
    <location>
        <begin position="33"/>
        <end position="206"/>
    </location>
</feature>
<organism evidence="9 10">
    <name type="scientific">Carboxylicivirga mesophila</name>
    <dbReference type="NCBI Taxonomy" id="1166478"/>
    <lineage>
        <taxon>Bacteria</taxon>
        <taxon>Pseudomonadati</taxon>
        <taxon>Bacteroidota</taxon>
        <taxon>Bacteroidia</taxon>
        <taxon>Marinilabiliales</taxon>
        <taxon>Marinilabiliaceae</taxon>
        <taxon>Carboxylicivirga</taxon>
    </lineage>
</organism>
<dbReference type="InterPro" id="IPR011990">
    <property type="entry name" value="TPR-like_helical_dom_sf"/>
</dbReference>
<dbReference type="EMBL" id="JAGUCN010000036">
    <property type="protein sequence ID" value="MBS2213818.1"/>
    <property type="molecule type" value="Genomic_DNA"/>
</dbReference>
<evidence type="ECO:0000256" key="3">
    <source>
        <dbReference type="ARBA" id="ARBA00022729"/>
    </source>
</evidence>
<comment type="caution">
    <text evidence="9">The sequence shown here is derived from an EMBL/GenBank/DDBJ whole genome shotgun (WGS) entry which is preliminary data.</text>
</comment>
<dbReference type="InterPro" id="IPR012944">
    <property type="entry name" value="SusD_RagB_dom"/>
</dbReference>
<sequence length="600" mass="67477">MKAFKLINIVLIALLFSACSDLFDVVPQDTLDPSKIDKTKLQQLRNGIYQYIPGGTGAANRDGFVDNGYSRNPWDSHGGIIQKGTINAATNVAYDYSGIRVCNTFIDLTSKMDIDDETAKLVEVYTAESRVMRAWLHANITLFYGDAVIVEELTNDYGQEGVARVGQDEVRKWILRELDEAIAILPVSNDPARFNKAIATAIKARLAYFFGEYKQAEDAARYVIDKGGYALLSGVTSNTGMEEDNEFFSQLVDYSTLGIDKAAFEQGIQNYYSIWHTDGAANTEAIMFKEYEPNEQYGDWTRFASFLPPPLTNYQGWATIVPIQPLVDAYWMTDGTEFSPVDYATINQQFQVLEQKMLDIVNQDGVSEVEAIRQLYASGDLTSDDFMTQFRNRDARLYASIMFPFSSVRAFQEDLFYSYKSTIRNHGESGYTFRKMAASERYDDFGSAWGGGYGVSGVDFPIMRLAEMLLIYAEAHTQTTGYDATVETELNKLRDRLGMPHVPSGLGKTEAIEFIRSERRIEMAGEGLRYFDIRMYEDATRNGGVKGKHAASVVMSDKAYTDISGRVNSVELTWAQRLMLMPIPTTAMDRNSQLKQNDGY</sequence>
<feature type="domain" description="RagB/SusD" evidence="7">
    <location>
        <begin position="283"/>
        <end position="600"/>
    </location>
</feature>
<evidence type="ECO:0000259" key="8">
    <source>
        <dbReference type="Pfam" id="PF14322"/>
    </source>
</evidence>
<feature type="chain" id="PRO_5046503746" evidence="6">
    <location>
        <begin position="24"/>
        <end position="600"/>
    </location>
</feature>
<keyword evidence="10" id="KW-1185">Reference proteome</keyword>
<evidence type="ECO:0000256" key="1">
    <source>
        <dbReference type="ARBA" id="ARBA00004442"/>
    </source>
</evidence>
<dbReference type="Proteomes" id="UP000721861">
    <property type="component" value="Unassembled WGS sequence"/>
</dbReference>
<feature type="signal peptide" evidence="6">
    <location>
        <begin position="1"/>
        <end position="23"/>
    </location>
</feature>
<keyword evidence="3 6" id="KW-0732">Signal</keyword>
<comment type="similarity">
    <text evidence="2">Belongs to the SusD family.</text>
</comment>
<dbReference type="Gene3D" id="1.25.40.390">
    <property type="match status" value="1"/>
</dbReference>
<reference evidence="9 10" key="1">
    <citation type="journal article" date="2014" name="Int. J. Syst. Evol. Microbiol.">
        <title>Carboxylicivirga gen. nov. in the family Marinilabiliaceae with two novel species, Carboxylicivirga mesophila sp. nov. and Carboxylicivirga taeanensis sp. nov., and reclassification of Cytophaga fermentans as Saccharicrinis fermentans gen. nov., comb. nov.</title>
        <authorList>
            <person name="Yang S.H."/>
            <person name="Seo H.S."/>
            <person name="Woo J.H."/>
            <person name="Oh H.M."/>
            <person name="Jang H."/>
            <person name="Lee J.H."/>
            <person name="Kim S.J."/>
            <person name="Kwon K.K."/>
        </authorList>
    </citation>
    <scope>NUCLEOTIDE SEQUENCE [LARGE SCALE GENOMIC DNA]</scope>
    <source>
        <strain evidence="9 10">JCM 18290</strain>
    </source>
</reference>
<keyword evidence="5" id="KW-0998">Cell outer membrane</keyword>
<comment type="subcellular location">
    <subcellularLocation>
        <location evidence="1">Cell outer membrane</location>
    </subcellularLocation>
</comment>
<dbReference type="Pfam" id="PF14322">
    <property type="entry name" value="SusD-like_3"/>
    <property type="match status" value="1"/>
</dbReference>
<evidence type="ECO:0000256" key="5">
    <source>
        <dbReference type="ARBA" id="ARBA00023237"/>
    </source>
</evidence>
<accession>A0ABS5KHL4</accession>
<evidence type="ECO:0000256" key="4">
    <source>
        <dbReference type="ARBA" id="ARBA00023136"/>
    </source>
</evidence>
<gene>
    <name evidence="9" type="ORF">KEM09_20590</name>
</gene>
<evidence type="ECO:0000313" key="9">
    <source>
        <dbReference type="EMBL" id="MBS2213818.1"/>
    </source>
</evidence>
<evidence type="ECO:0000313" key="10">
    <source>
        <dbReference type="Proteomes" id="UP000721861"/>
    </source>
</evidence>
<dbReference type="InterPro" id="IPR033985">
    <property type="entry name" value="SusD-like_N"/>
</dbReference>
<name>A0ABS5KHL4_9BACT</name>
<evidence type="ECO:0000259" key="7">
    <source>
        <dbReference type="Pfam" id="PF07980"/>
    </source>
</evidence>
<dbReference type="PROSITE" id="PS51257">
    <property type="entry name" value="PROKAR_LIPOPROTEIN"/>
    <property type="match status" value="1"/>
</dbReference>
<dbReference type="RefSeq" id="WP_212231525.1">
    <property type="nucleotide sequence ID" value="NZ_JAGUCN010000036.1"/>
</dbReference>
<dbReference type="SUPFAM" id="SSF48452">
    <property type="entry name" value="TPR-like"/>
    <property type="match status" value="1"/>
</dbReference>
<dbReference type="Pfam" id="PF07980">
    <property type="entry name" value="SusD_RagB"/>
    <property type="match status" value="1"/>
</dbReference>
<evidence type="ECO:0000256" key="6">
    <source>
        <dbReference type="SAM" id="SignalP"/>
    </source>
</evidence>